<keyword evidence="5 7" id="KW-0501">Molybdenum cofactor biosynthesis</keyword>
<proteinExistence type="inferred from homology"/>
<evidence type="ECO:0000256" key="4">
    <source>
        <dbReference type="ARBA" id="ARBA00022505"/>
    </source>
</evidence>
<dbReference type="PANTHER" id="PTHR10192:SF5">
    <property type="entry name" value="GEPHYRIN"/>
    <property type="match status" value="1"/>
</dbReference>
<comment type="catalytic activity">
    <reaction evidence="6">
        <text>adenylyl-molybdopterin + molybdate = Mo-molybdopterin + AMP + H(+)</text>
        <dbReference type="Rhea" id="RHEA:35047"/>
        <dbReference type="ChEBI" id="CHEBI:15378"/>
        <dbReference type="ChEBI" id="CHEBI:36264"/>
        <dbReference type="ChEBI" id="CHEBI:62727"/>
        <dbReference type="ChEBI" id="CHEBI:71302"/>
        <dbReference type="ChEBI" id="CHEBI:456215"/>
        <dbReference type="EC" id="2.10.1.1"/>
    </reaction>
</comment>
<dbReference type="InterPro" id="IPR036135">
    <property type="entry name" value="MoeA_linker/N_sf"/>
</dbReference>
<dbReference type="SUPFAM" id="SSF53218">
    <property type="entry name" value="Molybdenum cofactor biosynthesis proteins"/>
    <property type="match status" value="1"/>
</dbReference>
<evidence type="ECO:0000256" key="6">
    <source>
        <dbReference type="ARBA" id="ARBA00047317"/>
    </source>
</evidence>
<dbReference type="InterPro" id="IPR038987">
    <property type="entry name" value="MoeA-like"/>
</dbReference>
<evidence type="ECO:0000256" key="2">
    <source>
        <dbReference type="ARBA" id="ARBA00005046"/>
    </source>
</evidence>
<comment type="pathway">
    <text evidence="2 7">Cofactor biosynthesis; molybdopterin biosynthesis.</text>
</comment>
<dbReference type="PANTHER" id="PTHR10192">
    <property type="entry name" value="MOLYBDOPTERIN BIOSYNTHESIS PROTEIN"/>
    <property type="match status" value="1"/>
</dbReference>
<comment type="function">
    <text evidence="1 7">Catalyzes the insertion of molybdate into adenylated molybdopterin with the concomitant release of AMP.</text>
</comment>
<dbReference type="NCBIfam" id="TIGR00177">
    <property type="entry name" value="molyb_syn"/>
    <property type="match status" value="1"/>
</dbReference>
<keyword evidence="4 7" id="KW-0500">Molybdenum</keyword>
<dbReference type="InterPro" id="IPR036688">
    <property type="entry name" value="MoeA_C_domain_IV_sf"/>
</dbReference>
<dbReference type="Gene3D" id="3.40.980.10">
    <property type="entry name" value="MoaB/Mog-like domain"/>
    <property type="match status" value="1"/>
</dbReference>
<evidence type="ECO:0000259" key="8">
    <source>
        <dbReference type="SMART" id="SM00852"/>
    </source>
</evidence>
<dbReference type="SUPFAM" id="SSF63882">
    <property type="entry name" value="MoeA N-terminal region -like"/>
    <property type="match status" value="1"/>
</dbReference>
<dbReference type="Pfam" id="PF00994">
    <property type="entry name" value="MoCF_biosynth"/>
    <property type="match status" value="1"/>
</dbReference>
<dbReference type="EC" id="2.10.1.1" evidence="7"/>
<feature type="domain" description="MoaB/Mog" evidence="8">
    <location>
        <begin position="195"/>
        <end position="336"/>
    </location>
</feature>
<name>A0ABN6XC24_9CELL</name>
<accession>A0ABN6XC24</accession>
<protein>
    <recommendedName>
        <fullName evidence="7">Molybdopterin molybdenumtransferase</fullName>
        <ecNumber evidence="7">2.10.1.1</ecNumber>
    </recommendedName>
</protein>
<evidence type="ECO:0000256" key="3">
    <source>
        <dbReference type="ARBA" id="ARBA00010763"/>
    </source>
</evidence>
<dbReference type="CDD" id="cd00887">
    <property type="entry name" value="MoeA"/>
    <property type="match status" value="1"/>
</dbReference>
<dbReference type="SMART" id="SM00852">
    <property type="entry name" value="MoCF_biosynth"/>
    <property type="match status" value="1"/>
</dbReference>
<dbReference type="Gene3D" id="3.90.105.10">
    <property type="entry name" value="Molybdopterin biosynthesis moea protein, domain 2"/>
    <property type="match status" value="1"/>
</dbReference>
<dbReference type="Pfam" id="PF03454">
    <property type="entry name" value="MoeA_C"/>
    <property type="match status" value="1"/>
</dbReference>
<keyword evidence="7" id="KW-0808">Transferase</keyword>
<evidence type="ECO:0000256" key="5">
    <source>
        <dbReference type="ARBA" id="ARBA00023150"/>
    </source>
</evidence>
<dbReference type="Proteomes" id="UP001321475">
    <property type="component" value="Chromosome"/>
</dbReference>
<dbReference type="InterPro" id="IPR001453">
    <property type="entry name" value="MoaB/Mog_dom"/>
</dbReference>
<dbReference type="InterPro" id="IPR005110">
    <property type="entry name" value="MoeA_linker/N"/>
</dbReference>
<organism evidence="9 10">
    <name type="scientific">Paraoerskovia sediminicola</name>
    <dbReference type="NCBI Taxonomy" id="1138587"/>
    <lineage>
        <taxon>Bacteria</taxon>
        <taxon>Bacillati</taxon>
        <taxon>Actinomycetota</taxon>
        <taxon>Actinomycetes</taxon>
        <taxon>Micrococcales</taxon>
        <taxon>Cellulomonadaceae</taxon>
        <taxon>Paraoerskovia</taxon>
    </lineage>
</organism>
<dbReference type="EMBL" id="AP027729">
    <property type="protein sequence ID" value="BDZ42402.1"/>
    <property type="molecule type" value="Genomic_DNA"/>
</dbReference>
<dbReference type="Pfam" id="PF03453">
    <property type="entry name" value="MoeA_N"/>
    <property type="match status" value="1"/>
</dbReference>
<reference evidence="10" key="1">
    <citation type="journal article" date="2019" name="Int. J. Syst. Evol. Microbiol.">
        <title>The Global Catalogue of Microorganisms (GCM) 10K type strain sequencing project: providing services to taxonomists for standard genome sequencing and annotation.</title>
        <authorList>
            <consortium name="The Broad Institute Genomics Platform"/>
            <consortium name="The Broad Institute Genome Sequencing Center for Infectious Disease"/>
            <person name="Wu L."/>
            <person name="Ma J."/>
        </authorList>
    </citation>
    <scope>NUCLEOTIDE SEQUENCE [LARGE SCALE GENOMIC DNA]</scope>
    <source>
        <strain evidence="10">NBRC 108565</strain>
    </source>
</reference>
<evidence type="ECO:0000313" key="9">
    <source>
        <dbReference type="EMBL" id="BDZ42402.1"/>
    </source>
</evidence>
<dbReference type="Gene3D" id="2.40.340.10">
    <property type="entry name" value="MoeA, C-terminal, domain IV"/>
    <property type="match status" value="1"/>
</dbReference>
<dbReference type="InterPro" id="IPR005111">
    <property type="entry name" value="MoeA_C_domain_IV"/>
</dbReference>
<dbReference type="SUPFAM" id="SSF63867">
    <property type="entry name" value="MoeA C-terminal domain-like"/>
    <property type="match status" value="1"/>
</dbReference>
<gene>
    <name evidence="9" type="ORF">GCM10025865_17010</name>
</gene>
<comment type="similarity">
    <text evidence="3 7">Belongs to the MoeA family.</text>
</comment>
<keyword evidence="7" id="KW-0479">Metal-binding</keyword>
<sequence>MQPVSRSVDEHRASVLAAVGPTPVVDVPLEDSVGMVLGGPLVARADVPPFDNAAMDGYAVRTADVADATPEDPCVLRLVGDVSAGRTDPSSAAPVVTPGTAVRIMTGAPVPDGADAVVPVERTDTGRFEHGPLDGADTSVTVRSPGRGHVRHRAEDLTVGDTLAPAGTLVTSRVASVAASVGLASLPVHRRPRVVVISTGSELAADGAPGPGRIPDSNSYLLAASARNAGAEVVRRGAVPDTVDALRAVLDAAAGATPADLIITSGGVSAGAMDVVRHLLTTADEATGATVAAVGMQPGKPQVLASWREVPVVAVPGNPVAAFVSFEMFVRPALRRLRGEPDVAPPTVERVAGSGWSSPPGRLQVVPVVHEPGGAVRPAGRRDGRGSGAHRVSALVTADALALIDPDVDEVCPGDTVRVLLLGG</sequence>
<evidence type="ECO:0000256" key="1">
    <source>
        <dbReference type="ARBA" id="ARBA00002901"/>
    </source>
</evidence>
<dbReference type="InterPro" id="IPR036425">
    <property type="entry name" value="MoaB/Mog-like_dom_sf"/>
</dbReference>
<evidence type="ECO:0000313" key="10">
    <source>
        <dbReference type="Proteomes" id="UP001321475"/>
    </source>
</evidence>
<comment type="cofactor">
    <cofactor evidence="7">
        <name>Mg(2+)</name>
        <dbReference type="ChEBI" id="CHEBI:18420"/>
    </cofactor>
</comment>
<dbReference type="NCBIfam" id="NF045515">
    <property type="entry name" value="Glp_gephyrin"/>
    <property type="match status" value="1"/>
</dbReference>
<evidence type="ECO:0000256" key="7">
    <source>
        <dbReference type="RuleBase" id="RU365090"/>
    </source>
</evidence>
<dbReference type="RefSeq" id="WP_286216891.1">
    <property type="nucleotide sequence ID" value="NZ_AP027729.1"/>
</dbReference>
<keyword evidence="10" id="KW-1185">Reference proteome</keyword>
<keyword evidence="7" id="KW-0460">Magnesium</keyword>
<dbReference type="Gene3D" id="2.170.190.11">
    <property type="entry name" value="Molybdopterin biosynthesis moea protein, domain 3"/>
    <property type="match status" value="1"/>
</dbReference>